<keyword evidence="1" id="KW-0378">Hydrolase</keyword>
<comment type="caution">
    <text evidence="4">The sequence shown here is derived from an EMBL/GenBank/DDBJ whole genome shotgun (WGS) entry which is preliminary data.</text>
</comment>
<feature type="chain" id="PRO_5046938813" evidence="2">
    <location>
        <begin position="22"/>
        <end position="459"/>
    </location>
</feature>
<dbReference type="Pfam" id="PF03629">
    <property type="entry name" value="SASA"/>
    <property type="match status" value="1"/>
</dbReference>
<dbReference type="PANTHER" id="PTHR22901">
    <property type="entry name" value="SIALATE O-ACETYLESTERASE"/>
    <property type="match status" value="1"/>
</dbReference>
<evidence type="ECO:0000256" key="2">
    <source>
        <dbReference type="SAM" id="SignalP"/>
    </source>
</evidence>
<dbReference type="InterPro" id="IPR036514">
    <property type="entry name" value="SGNH_hydro_sf"/>
</dbReference>
<dbReference type="InterPro" id="IPR039329">
    <property type="entry name" value="SIAE"/>
</dbReference>
<protein>
    <submittedName>
        <fullName evidence="4">Sialate O-acetylesterase</fullName>
    </submittedName>
</protein>
<dbReference type="Gene3D" id="3.40.50.1110">
    <property type="entry name" value="SGNH hydrolase"/>
    <property type="match status" value="1"/>
</dbReference>
<keyword evidence="2" id="KW-0732">Signal</keyword>
<evidence type="ECO:0000313" key="5">
    <source>
        <dbReference type="Proteomes" id="UP001179363"/>
    </source>
</evidence>
<evidence type="ECO:0000259" key="3">
    <source>
        <dbReference type="Pfam" id="PF03629"/>
    </source>
</evidence>
<evidence type="ECO:0000256" key="1">
    <source>
        <dbReference type="ARBA" id="ARBA00022801"/>
    </source>
</evidence>
<dbReference type="SUPFAM" id="SSF52266">
    <property type="entry name" value="SGNH hydrolase"/>
    <property type="match status" value="1"/>
</dbReference>
<dbReference type="EMBL" id="JAKGTH010000007">
    <property type="protein sequence ID" value="MCF4101186.1"/>
    <property type="molecule type" value="Genomic_DNA"/>
</dbReference>
<feature type="signal peptide" evidence="2">
    <location>
        <begin position="1"/>
        <end position="21"/>
    </location>
</feature>
<feature type="domain" description="Sialate O-acetylesterase" evidence="3">
    <location>
        <begin position="106"/>
        <end position="349"/>
    </location>
</feature>
<evidence type="ECO:0000313" key="4">
    <source>
        <dbReference type="EMBL" id="MCF4101186.1"/>
    </source>
</evidence>
<proteinExistence type="predicted"/>
<dbReference type="InterPro" id="IPR005181">
    <property type="entry name" value="SASA"/>
</dbReference>
<reference evidence="4" key="1">
    <citation type="submission" date="2022-01" db="EMBL/GenBank/DDBJ databases">
        <title>Gillisia lutea sp. nov., isolated from marine plastic residues from the Malvarosa beach (Valencia, Spain).</title>
        <authorList>
            <person name="Vidal-Verdu A."/>
            <person name="Molina-Menor E."/>
            <person name="Satari L."/>
            <person name="Pascual J."/>
            <person name="Pereto J."/>
            <person name="Porcar M."/>
        </authorList>
    </citation>
    <scope>NUCLEOTIDE SEQUENCE</scope>
    <source>
        <strain evidence="4">M10.2A</strain>
    </source>
</reference>
<accession>A0ABS9EEB6</accession>
<sequence length="459" mass="52373">MKLFRSLTLLLFLMLTTQCFSNVSLPSIFSDNMVLQRNADVKIWGWAKPGEEIKIKVSWDEKELTTKPLKTSYWEIILSTPDIRGAQEITISGYNEVKLKNVLLGEVWLVSGQSNMEWSANSGIDNAEEEIANARNNQIRFYTVANKTAECPQQDLDGNWEASTPQTMKYFSAIAYFFGRKMNEELNVPIGLINSTWGGTPAEVWMPEEIIKNNETLSKAAKLIPDVEWGPRKPASIYNAMIAPIIPFKIKGILWYQGESNTDNADYYETIFSSLINSWREKWNEDLPFYYAQIAPYDYGEGFSGVKVRDAQRRVLKLPNTGMVMTSDIGNIKNIHPSNKIDVGLRFANLALTESYGKKLHPYAPLFERAEADGKNLKIYFKYNERLYLDKQNTNSQFEIAGTDRKFYPAKVSIKNDVVVLRSSKVKKPMYVRYSWGNTSTSNIFNHVGLPASSFTTEY</sequence>
<dbReference type="Proteomes" id="UP001179363">
    <property type="component" value="Unassembled WGS sequence"/>
</dbReference>
<organism evidence="4 5">
    <name type="scientific">Gillisia lutea</name>
    <dbReference type="NCBI Taxonomy" id="2909668"/>
    <lineage>
        <taxon>Bacteria</taxon>
        <taxon>Pseudomonadati</taxon>
        <taxon>Bacteroidota</taxon>
        <taxon>Flavobacteriia</taxon>
        <taxon>Flavobacteriales</taxon>
        <taxon>Flavobacteriaceae</taxon>
        <taxon>Gillisia</taxon>
    </lineage>
</organism>
<name>A0ABS9EEB6_9FLAO</name>
<dbReference type="PANTHER" id="PTHR22901:SF0">
    <property type="entry name" value="SIALATE O-ACETYLESTERASE"/>
    <property type="match status" value="1"/>
</dbReference>
<dbReference type="RefSeq" id="WP_236133336.1">
    <property type="nucleotide sequence ID" value="NZ_JAKGTH010000007.1"/>
</dbReference>
<keyword evidence="5" id="KW-1185">Reference proteome</keyword>
<gene>
    <name evidence="4" type="ORF">L1I30_05880</name>
</gene>